<gene>
    <name evidence="1" type="ORF">R3P38DRAFT_3357359</name>
</gene>
<comment type="caution">
    <text evidence="1">The sequence shown here is derived from an EMBL/GenBank/DDBJ whole genome shotgun (WGS) entry which is preliminary data.</text>
</comment>
<organism evidence="1 2">
    <name type="scientific">Favolaschia claudopus</name>
    <dbReference type="NCBI Taxonomy" id="2862362"/>
    <lineage>
        <taxon>Eukaryota</taxon>
        <taxon>Fungi</taxon>
        <taxon>Dikarya</taxon>
        <taxon>Basidiomycota</taxon>
        <taxon>Agaricomycotina</taxon>
        <taxon>Agaricomycetes</taxon>
        <taxon>Agaricomycetidae</taxon>
        <taxon>Agaricales</taxon>
        <taxon>Marasmiineae</taxon>
        <taxon>Mycenaceae</taxon>
        <taxon>Favolaschia</taxon>
    </lineage>
</organism>
<reference evidence="1 2" key="1">
    <citation type="journal article" date="2024" name="J Genomics">
        <title>Draft genome sequencing and assembly of Favolaschia claudopus CIRM-BRFM 2984 isolated from oak limbs.</title>
        <authorList>
            <person name="Navarro D."/>
            <person name="Drula E."/>
            <person name="Chaduli D."/>
            <person name="Cazenave R."/>
            <person name="Ahrendt S."/>
            <person name="Wang J."/>
            <person name="Lipzen A."/>
            <person name="Daum C."/>
            <person name="Barry K."/>
            <person name="Grigoriev I.V."/>
            <person name="Favel A."/>
            <person name="Rosso M.N."/>
            <person name="Martin F."/>
        </authorList>
    </citation>
    <scope>NUCLEOTIDE SEQUENCE [LARGE SCALE GENOMIC DNA]</scope>
    <source>
        <strain evidence="1 2">CIRM-BRFM 2984</strain>
    </source>
</reference>
<proteinExistence type="predicted"/>
<accession>A0AAW0BBW1</accession>
<dbReference type="InterPro" id="IPR032675">
    <property type="entry name" value="LRR_dom_sf"/>
</dbReference>
<name>A0AAW0BBW1_9AGAR</name>
<sequence>MPWHPAISKLREDIDELSSAIDAQTAILQDLMTMRIDARKRLNFLLDPMARLPLEIQSHIFLEACVDQPDNAPKSPPILFLSVCGLWRDIALSTPKLWAKIQIDSTPRRSNYLELCKLWLERARSLPLTLTLHGSLRLEESLRELLAVYSPRLEGLTLCASFKDFEEPPYMIWRREEGSLSSLKRLSIVPTHTDPYYGNMHEWLDLFRDAPVLSHCTMTNIFMDHDSEELDRYPLTLAFLESLQLGEPHTADTTDLARVSQKRSSVMILQHLTLPALKVLTLSEFDISDDEFLAFLSRSSPPLESFEMTLPHLDQWLHPVISRCFRLIATLSTLDLFVLPGYAGEIELFLPFVEVLSSPEVLPNLRRVTFHTACPVTIDYDTLSTMLSRRFRSGATPLEHFELRFAEQQGRDHAEDLPGEEARAAMRGLVREGLRIYIGHRCNVQPGVGASRSEQRRKVVLGFKDRPYTSRAICASDVV</sequence>
<keyword evidence="2" id="KW-1185">Reference proteome</keyword>
<dbReference type="AlphaFoldDB" id="A0AAW0BBW1"/>
<evidence type="ECO:0008006" key="3">
    <source>
        <dbReference type="Google" id="ProtNLM"/>
    </source>
</evidence>
<evidence type="ECO:0000313" key="2">
    <source>
        <dbReference type="Proteomes" id="UP001362999"/>
    </source>
</evidence>
<protein>
    <recommendedName>
        <fullName evidence="3">F-box domain-containing protein</fullName>
    </recommendedName>
</protein>
<dbReference type="Gene3D" id="3.80.10.10">
    <property type="entry name" value="Ribonuclease Inhibitor"/>
    <property type="match status" value="1"/>
</dbReference>
<dbReference type="EMBL" id="JAWWNJ010000037">
    <property type="protein sequence ID" value="KAK7022379.1"/>
    <property type="molecule type" value="Genomic_DNA"/>
</dbReference>
<dbReference type="Proteomes" id="UP001362999">
    <property type="component" value="Unassembled WGS sequence"/>
</dbReference>
<evidence type="ECO:0000313" key="1">
    <source>
        <dbReference type="EMBL" id="KAK7022379.1"/>
    </source>
</evidence>